<dbReference type="GO" id="GO:0005506">
    <property type="term" value="F:iron ion binding"/>
    <property type="evidence" value="ECO:0007669"/>
    <property type="project" value="InterPro"/>
</dbReference>
<dbReference type="GO" id="GO:0016705">
    <property type="term" value="F:oxidoreductase activity, acting on paired donors, with incorporation or reduction of molecular oxygen"/>
    <property type="evidence" value="ECO:0007669"/>
    <property type="project" value="InterPro"/>
</dbReference>
<dbReference type="GO" id="GO:0020037">
    <property type="term" value="F:heme binding"/>
    <property type="evidence" value="ECO:0007669"/>
    <property type="project" value="InterPro"/>
</dbReference>
<sequence>MRWRWATRRTSPVSLSRAPVGTTRSVFCISCAPRPGATATCAKLSPTPVPSPIAGLSTSPTSVMSMTKRSTPSSPSSPKHRLPPIIRHFSWPGTWPCSKTSSGNAWSPYAHRRPHLKEILMPIPFHIAAATTMPSRAGQCMYAKTEELRELGPAVPVKLPEGLTAWSVVRGETVSYLLAHPDVSRDVTRAVPTYEPGEVAWLAPWIDLQNMTTKDGAEHARLRRVVVPSLTNRRIQRLRPAIEDSVHGLIDNLSRHPAGASVDVHAEYSYQVPTLVICDLLGIPAELRPEVLRVFRLVARTDDLTEAEATQLNIDLLAAMGTLIAEKRSRPTDDLTSILIAESEKEDDPLTEDELIATLLLMIGGGSQTTINLIDHALADLTRCPHARQALAAGTDPRPIIEESLRKDCPVMNLPMRWALADIDLGEDVIIRAGEPILLNYGGHGRDETINPHAEQFDPDRTEPQHLAFGLGVHRCPGSNLAILEAEVAVTLFCQAFPHAQVIGDINDYAGPTFIGNDLLELPMQLRPTHDHA</sequence>
<evidence type="ECO:0000313" key="5">
    <source>
        <dbReference type="Proteomes" id="UP000460157"/>
    </source>
</evidence>
<dbReference type="InterPro" id="IPR001128">
    <property type="entry name" value="Cyt_P450"/>
</dbReference>
<dbReference type="InterPro" id="IPR017972">
    <property type="entry name" value="Cyt_P450_CS"/>
</dbReference>
<dbReference type="Proteomes" id="UP000460157">
    <property type="component" value="Unassembled WGS sequence"/>
</dbReference>
<dbReference type="EMBL" id="WRPM01000093">
    <property type="protein sequence ID" value="MVT27182.1"/>
    <property type="molecule type" value="Genomic_DNA"/>
</dbReference>
<dbReference type="PRINTS" id="PR00359">
    <property type="entry name" value="BP450"/>
</dbReference>
<dbReference type="SUPFAM" id="SSF48264">
    <property type="entry name" value="Cytochrome P450"/>
    <property type="match status" value="1"/>
</dbReference>
<comment type="caution">
    <text evidence="4">The sequence shown here is derived from an EMBL/GenBank/DDBJ whole genome shotgun (WGS) entry which is preliminary data.</text>
</comment>
<name>A0A7K1ULH3_9MICC</name>
<protein>
    <submittedName>
        <fullName evidence="4">Cytochrome P450</fullName>
    </submittedName>
</protein>
<gene>
    <name evidence="4" type="ORF">GNZ21_12615</name>
</gene>
<dbReference type="OrthoDB" id="502624at2"/>
<evidence type="ECO:0000256" key="3">
    <source>
        <dbReference type="SAM" id="MobiDB-lite"/>
    </source>
</evidence>
<reference evidence="4 5" key="1">
    <citation type="submission" date="2019-12" db="EMBL/GenBank/DDBJ databases">
        <title>Nesterenkonia muleiensis sp. nov., a novel actinobacterium isolated from sap of Populus euphratica.</title>
        <authorList>
            <person name="Wang R."/>
        </authorList>
    </citation>
    <scope>NUCLEOTIDE SEQUENCE [LARGE SCALE GENOMIC DNA]</scope>
    <source>
        <strain evidence="4 5">F10</strain>
    </source>
</reference>
<dbReference type="AlphaFoldDB" id="A0A7K1ULH3"/>
<dbReference type="PANTHER" id="PTHR46696:SF1">
    <property type="entry name" value="CYTOCHROME P450 YJIB-RELATED"/>
    <property type="match status" value="1"/>
</dbReference>
<dbReference type="PROSITE" id="PS00086">
    <property type="entry name" value="CYTOCHROME_P450"/>
    <property type="match status" value="1"/>
</dbReference>
<keyword evidence="2" id="KW-0479">Metal-binding</keyword>
<dbReference type="InterPro" id="IPR002397">
    <property type="entry name" value="Cyt_P450_B"/>
</dbReference>
<keyword evidence="5" id="KW-1185">Reference proteome</keyword>
<organism evidence="4 5">
    <name type="scientific">Nesterenkonia alkaliphila</name>
    <dbReference type="NCBI Taxonomy" id="1463631"/>
    <lineage>
        <taxon>Bacteria</taxon>
        <taxon>Bacillati</taxon>
        <taxon>Actinomycetota</taxon>
        <taxon>Actinomycetes</taxon>
        <taxon>Micrococcales</taxon>
        <taxon>Micrococcaceae</taxon>
        <taxon>Nesterenkonia</taxon>
    </lineage>
</organism>
<comment type="similarity">
    <text evidence="1 2">Belongs to the cytochrome P450 family.</text>
</comment>
<accession>A0A7K1ULH3</accession>
<keyword evidence="2" id="KW-0503">Monooxygenase</keyword>
<dbReference type="Pfam" id="PF00067">
    <property type="entry name" value="p450"/>
    <property type="match status" value="2"/>
</dbReference>
<keyword evidence="2" id="KW-0408">Iron</keyword>
<proteinExistence type="inferred from homology"/>
<dbReference type="InterPro" id="IPR036396">
    <property type="entry name" value="Cyt_P450_sf"/>
</dbReference>
<evidence type="ECO:0000256" key="2">
    <source>
        <dbReference type="RuleBase" id="RU000461"/>
    </source>
</evidence>
<keyword evidence="2" id="KW-0349">Heme</keyword>
<evidence type="ECO:0000313" key="4">
    <source>
        <dbReference type="EMBL" id="MVT27182.1"/>
    </source>
</evidence>
<feature type="region of interest" description="Disordered" evidence="3">
    <location>
        <begin position="52"/>
        <end position="82"/>
    </location>
</feature>
<keyword evidence="2" id="KW-0560">Oxidoreductase</keyword>
<dbReference type="PANTHER" id="PTHR46696">
    <property type="entry name" value="P450, PUTATIVE (EUROFUNG)-RELATED"/>
    <property type="match status" value="1"/>
</dbReference>
<evidence type="ECO:0000256" key="1">
    <source>
        <dbReference type="ARBA" id="ARBA00010617"/>
    </source>
</evidence>
<feature type="compositionally biased region" description="Low complexity" evidence="3">
    <location>
        <begin position="64"/>
        <end position="77"/>
    </location>
</feature>
<dbReference type="Gene3D" id="1.10.630.10">
    <property type="entry name" value="Cytochrome P450"/>
    <property type="match status" value="1"/>
</dbReference>
<dbReference type="GO" id="GO:0004497">
    <property type="term" value="F:monooxygenase activity"/>
    <property type="evidence" value="ECO:0007669"/>
    <property type="project" value="UniProtKB-KW"/>
</dbReference>